<evidence type="ECO:0000313" key="3">
    <source>
        <dbReference type="Proteomes" id="UP000285317"/>
    </source>
</evidence>
<evidence type="ECO:0000256" key="1">
    <source>
        <dbReference type="SAM" id="Phobius"/>
    </source>
</evidence>
<feature type="transmembrane region" description="Helical" evidence="1">
    <location>
        <begin position="302"/>
        <end position="320"/>
    </location>
</feature>
<dbReference type="Pfam" id="PF19877">
    <property type="entry name" value="DUF6350"/>
    <property type="match status" value="1"/>
</dbReference>
<accession>A0A3T0SWX1</accession>
<protein>
    <submittedName>
        <fullName evidence="2">Uncharacterized protein</fullName>
    </submittedName>
</protein>
<reference evidence="2 3" key="1">
    <citation type="submission" date="2018-03" db="EMBL/GenBank/DDBJ databases">
        <title>Bacteriophage NCPPB3778 and a type I-E CRISPR drive the evolution of the US Biological Select Agent, Rathayibacter toxicus.</title>
        <authorList>
            <person name="Davis E.W.II."/>
            <person name="Tabima J.F."/>
            <person name="Weisberg A.J."/>
            <person name="Dantas Lopes L."/>
            <person name="Wiseman M.S."/>
            <person name="Wiseman M.S."/>
            <person name="Pupko T."/>
            <person name="Belcher M.S."/>
            <person name="Sechler A.J."/>
            <person name="Tancos M.A."/>
            <person name="Schroeder B.K."/>
            <person name="Murray T.D."/>
            <person name="Luster D.G."/>
            <person name="Schneider W.L."/>
            <person name="Rogers E."/>
            <person name="Andreote F.D."/>
            <person name="Grunwald N.J."/>
            <person name="Putnam M.L."/>
            <person name="Chang J.H."/>
        </authorList>
    </citation>
    <scope>NUCLEOTIDE SEQUENCE [LARGE SCALE GENOMIC DNA]</scope>
    <source>
        <strain evidence="2 3">DSM 15932</strain>
    </source>
</reference>
<dbReference type="InterPro" id="IPR045931">
    <property type="entry name" value="DUF6350"/>
</dbReference>
<feature type="transmembrane region" description="Helical" evidence="1">
    <location>
        <begin position="340"/>
        <end position="360"/>
    </location>
</feature>
<dbReference type="EMBL" id="CP028137">
    <property type="protein sequence ID" value="AZZ50814.1"/>
    <property type="molecule type" value="Genomic_DNA"/>
</dbReference>
<feature type="transmembrane region" description="Helical" evidence="1">
    <location>
        <begin position="112"/>
        <end position="132"/>
    </location>
</feature>
<name>A0A3T0SWX1_9MICO</name>
<feature type="transmembrane region" description="Helical" evidence="1">
    <location>
        <begin position="204"/>
        <end position="223"/>
    </location>
</feature>
<dbReference type="KEGG" id="rfs:C1I64_01220"/>
<sequence>MNRITVALLAAFDAALSALIGLAIPLVPLTILWAVQYDTAVDWSVFWRVAADAWLLGHGADLQAAFAPDSPLALGLPDGGQPFAITIAPLAFALLAILLGARTGRRAQESPYRLLGIGSAIATYLLVALLVTLGATTDVARVDVLQGTLLPPLVFGLGVVIGAATHSARSGERDPIGEFAERTLHRLPEPAAPLVLASLRGGTLAAAGVIGVAGVLVAVLLVADYAAVVALYEGLGGEALGGLALTLGQLAILPNLVIWAASWLIGPGFALGAGSSVAPAGTLLGPIPSIPVLAALPQGELAFAFLGLLVPLLAGFLAGWRMRAEVVDGLDGRSLLRWGAAAAGGIGVIGGVLLGLLAWFSAGAAGPGRLVQVGPDPLLVGAFAALELALAAGLGLAAGRIRRG</sequence>
<keyword evidence="1" id="KW-1133">Transmembrane helix</keyword>
<feature type="transmembrane region" description="Helical" evidence="1">
    <location>
        <begin position="144"/>
        <end position="164"/>
    </location>
</feature>
<gene>
    <name evidence="2" type="ORF">C1I64_01220</name>
</gene>
<feature type="transmembrane region" description="Helical" evidence="1">
    <location>
        <begin position="243"/>
        <end position="265"/>
    </location>
</feature>
<dbReference type="Proteomes" id="UP000285317">
    <property type="component" value="Chromosome"/>
</dbReference>
<proteinExistence type="predicted"/>
<feature type="transmembrane region" description="Helical" evidence="1">
    <location>
        <begin position="380"/>
        <end position="399"/>
    </location>
</feature>
<feature type="transmembrane region" description="Helical" evidence="1">
    <location>
        <begin position="82"/>
        <end position="100"/>
    </location>
</feature>
<keyword evidence="1" id="KW-0812">Transmembrane</keyword>
<feature type="transmembrane region" description="Helical" evidence="1">
    <location>
        <begin position="277"/>
        <end position="296"/>
    </location>
</feature>
<dbReference type="AlphaFoldDB" id="A0A3T0SWX1"/>
<evidence type="ECO:0000313" key="2">
    <source>
        <dbReference type="EMBL" id="AZZ50814.1"/>
    </source>
</evidence>
<dbReference type="RefSeq" id="WP_127885948.1">
    <property type="nucleotide sequence ID" value="NZ_CP028137.1"/>
</dbReference>
<keyword evidence="1" id="KW-0472">Membrane</keyword>
<organism evidence="2 3">
    <name type="scientific">Rathayibacter festucae DSM 15932</name>
    <dbReference type="NCBI Taxonomy" id="1328866"/>
    <lineage>
        <taxon>Bacteria</taxon>
        <taxon>Bacillati</taxon>
        <taxon>Actinomycetota</taxon>
        <taxon>Actinomycetes</taxon>
        <taxon>Micrococcales</taxon>
        <taxon>Microbacteriaceae</taxon>
        <taxon>Rathayibacter</taxon>
    </lineage>
</organism>